<dbReference type="PROSITE" id="PS00018">
    <property type="entry name" value="EF_HAND_1"/>
    <property type="match status" value="1"/>
</dbReference>
<dbReference type="AlphaFoldDB" id="V9KXY7"/>
<organism evidence="21">
    <name type="scientific">Callorhinchus milii</name>
    <name type="common">Ghost shark</name>
    <dbReference type="NCBI Taxonomy" id="7868"/>
    <lineage>
        <taxon>Eukaryota</taxon>
        <taxon>Metazoa</taxon>
        <taxon>Chordata</taxon>
        <taxon>Craniata</taxon>
        <taxon>Vertebrata</taxon>
        <taxon>Chondrichthyes</taxon>
        <taxon>Holocephali</taxon>
        <taxon>Chimaeriformes</taxon>
        <taxon>Callorhinchidae</taxon>
        <taxon>Callorhinchus</taxon>
    </lineage>
</organism>
<evidence type="ECO:0000313" key="21">
    <source>
        <dbReference type="EMBL" id="AFP03550.1"/>
    </source>
</evidence>
<keyword evidence="7" id="KW-0963">Cytoplasm</keyword>
<evidence type="ECO:0000259" key="20">
    <source>
        <dbReference type="PROSITE" id="PS50222"/>
    </source>
</evidence>
<protein>
    <recommendedName>
        <fullName evidence="18">Calcineurin B homologous protein 3</fullName>
    </recommendedName>
    <alternativeName>
        <fullName evidence="19">Tescalcin</fullName>
    </alternativeName>
</protein>
<dbReference type="GO" id="GO:0005634">
    <property type="term" value="C:nucleus"/>
    <property type="evidence" value="ECO:0007669"/>
    <property type="project" value="UniProtKB-SubCell"/>
</dbReference>
<evidence type="ECO:0000256" key="17">
    <source>
        <dbReference type="ARBA" id="ARBA00038164"/>
    </source>
</evidence>
<keyword evidence="9" id="KW-0479">Metal-binding</keyword>
<evidence type="ECO:0000256" key="3">
    <source>
        <dbReference type="ARBA" id="ARBA00004510"/>
    </source>
</evidence>
<evidence type="ECO:0000256" key="2">
    <source>
        <dbReference type="ARBA" id="ARBA00004496"/>
    </source>
</evidence>
<keyword evidence="12" id="KW-0649">Protein kinase inhibitor</keyword>
<evidence type="ECO:0000256" key="14">
    <source>
        <dbReference type="ARBA" id="ARBA00023242"/>
    </source>
</evidence>
<dbReference type="PANTHER" id="PTHR46823">
    <property type="entry name" value="CALCINEURIN B HOMOLOGOUS PROTEIN 3"/>
    <property type="match status" value="1"/>
</dbReference>
<proteinExistence type="evidence at transcript level"/>
<keyword evidence="14" id="KW-0539">Nucleus</keyword>
<dbReference type="InterPro" id="IPR018247">
    <property type="entry name" value="EF_Hand_1_Ca_BS"/>
</dbReference>
<evidence type="ECO:0000256" key="19">
    <source>
        <dbReference type="ARBA" id="ARBA00042981"/>
    </source>
</evidence>
<name>V9KXY7_CALMI</name>
<keyword evidence="6" id="KW-1003">Cell membrane</keyword>
<dbReference type="InterPro" id="IPR002048">
    <property type="entry name" value="EF_hand_dom"/>
</dbReference>
<evidence type="ECO:0000256" key="10">
    <source>
        <dbReference type="ARBA" id="ARBA00022782"/>
    </source>
</evidence>
<dbReference type="GO" id="GO:0030027">
    <property type="term" value="C:lamellipodium"/>
    <property type="evidence" value="ECO:0007669"/>
    <property type="project" value="UniProtKB-SubCell"/>
</dbReference>
<comment type="subcellular location">
    <subcellularLocation>
        <location evidence="3">Cell projection</location>
        <location evidence="3">Lamellipodium</location>
    </subcellularLocation>
    <subcellularLocation>
        <location evidence="4">Cell projection</location>
        <location evidence="4">Ruffle membrane</location>
    </subcellularLocation>
    <subcellularLocation>
        <location evidence="2">Cytoplasm</location>
    </subcellularLocation>
    <subcellularLocation>
        <location evidence="5">Membrane</location>
        <topology evidence="5">Lipid-anchor</topology>
    </subcellularLocation>
    <subcellularLocation>
        <location evidence="1">Nucleus</location>
    </subcellularLocation>
</comment>
<evidence type="ECO:0000256" key="18">
    <source>
        <dbReference type="ARBA" id="ARBA00041032"/>
    </source>
</evidence>
<dbReference type="PROSITE" id="PS50222">
    <property type="entry name" value="EF_HAND_2"/>
    <property type="match status" value="1"/>
</dbReference>
<accession>V9KXY7</accession>
<dbReference type="Gene3D" id="1.10.238.10">
    <property type="entry name" value="EF-hand"/>
    <property type="match status" value="1"/>
</dbReference>
<dbReference type="GO" id="GO:0005509">
    <property type="term" value="F:calcium ion binding"/>
    <property type="evidence" value="ECO:0007669"/>
    <property type="project" value="InterPro"/>
</dbReference>
<sequence>GESSVGFAPHVDCQRIGEVFCCRQTCVEKESKERKGRRFLEEKRKMGSAHSLPDIEIKRLMDKTDFTSEQIEILHKRFMHLSDGKPTMSKNSFESVPDLENNPIKTRIIKAFFDSRNLGLRSGETVEEITFENFLSILSFFQHMDENHGKEELDDCNRKKLRFLFNMYDTDQDGKISLRELKQVIDELLCKKTTTENTSSSIADAAMIEAANICVGQMTPDQIYEGITFEDFLKIMKDMKIESKMHVRFLNMDTSTMCK</sequence>
<dbReference type="GO" id="GO:0032587">
    <property type="term" value="C:ruffle membrane"/>
    <property type="evidence" value="ECO:0007669"/>
    <property type="project" value="UniProtKB-SubCell"/>
</dbReference>
<evidence type="ECO:0000256" key="13">
    <source>
        <dbReference type="ARBA" id="ARBA00023136"/>
    </source>
</evidence>
<evidence type="ECO:0000256" key="7">
    <source>
        <dbReference type="ARBA" id="ARBA00022490"/>
    </source>
</evidence>
<evidence type="ECO:0000256" key="6">
    <source>
        <dbReference type="ARBA" id="ARBA00022475"/>
    </source>
</evidence>
<keyword evidence="15" id="KW-0966">Cell projection</keyword>
<comment type="similarity">
    <text evidence="17">Belongs to the calcineurin regulatory subunit family. CHP subfamily.</text>
</comment>
<dbReference type="GO" id="GO:0005737">
    <property type="term" value="C:cytoplasm"/>
    <property type="evidence" value="ECO:0007669"/>
    <property type="project" value="UniProtKB-SubCell"/>
</dbReference>
<evidence type="ECO:0000256" key="8">
    <source>
        <dbReference type="ARBA" id="ARBA00022707"/>
    </source>
</evidence>
<evidence type="ECO:0000256" key="12">
    <source>
        <dbReference type="ARBA" id="ARBA00023013"/>
    </source>
</evidence>
<keyword evidence="8" id="KW-0519">Myristate</keyword>
<evidence type="ECO:0000256" key="1">
    <source>
        <dbReference type="ARBA" id="ARBA00004123"/>
    </source>
</evidence>
<keyword evidence="11" id="KW-0106">Calcium</keyword>
<evidence type="ECO:0000256" key="4">
    <source>
        <dbReference type="ARBA" id="ARBA00004632"/>
    </source>
</evidence>
<keyword evidence="16" id="KW-0449">Lipoprotein</keyword>
<keyword evidence="10" id="KW-0221">Differentiation</keyword>
<dbReference type="Pfam" id="PF13405">
    <property type="entry name" value="EF-hand_6"/>
    <property type="match status" value="1"/>
</dbReference>
<evidence type="ECO:0000256" key="15">
    <source>
        <dbReference type="ARBA" id="ARBA00023273"/>
    </source>
</evidence>
<dbReference type="InterPro" id="IPR052490">
    <property type="entry name" value="CHP3"/>
</dbReference>
<keyword evidence="13" id="KW-0472">Membrane</keyword>
<evidence type="ECO:0000256" key="16">
    <source>
        <dbReference type="ARBA" id="ARBA00023288"/>
    </source>
</evidence>
<dbReference type="SMART" id="SM00054">
    <property type="entry name" value="EFh"/>
    <property type="match status" value="1"/>
</dbReference>
<feature type="domain" description="EF-hand" evidence="20">
    <location>
        <begin position="156"/>
        <end position="191"/>
    </location>
</feature>
<evidence type="ECO:0000256" key="11">
    <source>
        <dbReference type="ARBA" id="ARBA00022837"/>
    </source>
</evidence>
<dbReference type="EMBL" id="JW871032">
    <property type="protein sequence ID" value="AFP03550.1"/>
    <property type="molecule type" value="mRNA"/>
</dbReference>
<evidence type="ECO:0000256" key="9">
    <source>
        <dbReference type="ARBA" id="ARBA00022723"/>
    </source>
</evidence>
<dbReference type="InterPro" id="IPR011992">
    <property type="entry name" value="EF-hand-dom_pair"/>
</dbReference>
<reference evidence="21" key="1">
    <citation type="journal article" date="2014" name="Nature">
        <title>Elephant shark genome provides unique insights into gnathostome evolution.</title>
        <authorList>
            <consortium name="International Elephant Shark Genome Sequencing Consortium"/>
            <person name="Venkatesh B."/>
            <person name="Lee A.P."/>
            <person name="Ravi V."/>
            <person name="Maurya A.K."/>
            <person name="Lian M.M."/>
            <person name="Swann J.B."/>
            <person name="Ohta Y."/>
            <person name="Flajnik M.F."/>
            <person name="Sutoh Y."/>
            <person name="Kasahara M."/>
            <person name="Hoon S."/>
            <person name="Gangu V."/>
            <person name="Roy S.W."/>
            <person name="Irimia M."/>
            <person name="Korzh V."/>
            <person name="Kondrychyn I."/>
            <person name="Lim Z.W."/>
            <person name="Tay B.H."/>
            <person name="Tohari S."/>
            <person name="Kong K.W."/>
            <person name="Ho S."/>
            <person name="Lorente-Galdos B."/>
            <person name="Quilez J."/>
            <person name="Marques-Bonet T."/>
            <person name="Raney B.J."/>
            <person name="Ingham P.W."/>
            <person name="Tay A."/>
            <person name="Hillier L.W."/>
            <person name="Minx P."/>
            <person name="Boehm T."/>
            <person name="Wilson R.K."/>
            <person name="Brenner S."/>
            <person name="Warren W.C."/>
        </authorList>
    </citation>
    <scope>NUCLEOTIDE SEQUENCE</scope>
    <source>
        <tissue evidence="21">Intestine</tissue>
    </source>
</reference>
<dbReference type="SUPFAM" id="SSF47473">
    <property type="entry name" value="EF-hand"/>
    <property type="match status" value="1"/>
</dbReference>
<dbReference type="GO" id="GO:0004860">
    <property type="term" value="F:protein kinase inhibitor activity"/>
    <property type="evidence" value="ECO:0007669"/>
    <property type="project" value="UniProtKB-KW"/>
</dbReference>
<dbReference type="GO" id="GO:0030154">
    <property type="term" value="P:cell differentiation"/>
    <property type="evidence" value="ECO:0007669"/>
    <property type="project" value="UniProtKB-KW"/>
</dbReference>
<evidence type="ECO:0000256" key="5">
    <source>
        <dbReference type="ARBA" id="ARBA00004635"/>
    </source>
</evidence>
<feature type="non-terminal residue" evidence="21">
    <location>
        <position position="1"/>
    </location>
</feature>